<name>Q5YU52_NOCFA</name>
<evidence type="ECO:0000313" key="2">
    <source>
        <dbReference type="EMBL" id="BAD58289.1"/>
    </source>
</evidence>
<feature type="region of interest" description="Disordered" evidence="1">
    <location>
        <begin position="51"/>
        <end position="106"/>
    </location>
</feature>
<reference evidence="2 3" key="1">
    <citation type="journal article" date="2004" name="Proc. Natl. Acad. Sci. U.S.A.">
        <title>The complete genomic sequence of Nocardia farcinica IFM 10152.</title>
        <authorList>
            <person name="Ishikawa J."/>
            <person name="Yamashita A."/>
            <person name="Mikami Y."/>
            <person name="Hoshino Y."/>
            <person name="Kurita H."/>
            <person name="Hotta K."/>
            <person name="Shiba T."/>
            <person name="Hattori M."/>
        </authorList>
    </citation>
    <scope>NUCLEOTIDE SEQUENCE [LARGE SCALE GENOMIC DNA]</scope>
    <source>
        <strain evidence="2 3">IFM 10152</strain>
    </source>
</reference>
<gene>
    <name evidence="2" type="ordered locus">NFA_34410</name>
</gene>
<feature type="region of interest" description="Disordered" evidence="1">
    <location>
        <begin position="1"/>
        <end position="39"/>
    </location>
</feature>
<feature type="compositionally biased region" description="Basic and acidic residues" evidence="1">
    <location>
        <begin position="29"/>
        <end position="39"/>
    </location>
</feature>
<dbReference type="HOGENOM" id="CLU_1702420_0_0_11"/>
<feature type="compositionally biased region" description="Polar residues" evidence="1">
    <location>
        <begin position="97"/>
        <end position="106"/>
    </location>
</feature>
<dbReference type="EMBL" id="AP006618">
    <property type="protein sequence ID" value="BAD58289.1"/>
    <property type="molecule type" value="Genomic_DNA"/>
</dbReference>
<dbReference type="Pfam" id="PF23709">
    <property type="entry name" value="MftA"/>
    <property type="match status" value="1"/>
</dbReference>
<proteinExistence type="predicted"/>
<organism evidence="2 3">
    <name type="scientific">Nocardia farcinica (strain IFM 10152)</name>
    <dbReference type="NCBI Taxonomy" id="247156"/>
    <lineage>
        <taxon>Bacteria</taxon>
        <taxon>Bacillati</taxon>
        <taxon>Actinomycetota</taxon>
        <taxon>Actinomycetes</taxon>
        <taxon>Mycobacteriales</taxon>
        <taxon>Nocardiaceae</taxon>
        <taxon>Nocardia</taxon>
    </lineage>
</organism>
<dbReference type="InterPro" id="IPR023988">
    <property type="entry name" value="MftA"/>
</dbReference>
<dbReference type="Proteomes" id="UP000006820">
    <property type="component" value="Chromosome"/>
</dbReference>
<accession>Q5YU52</accession>
<keyword evidence="3" id="KW-1185">Reference proteome</keyword>
<dbReference type="AlphaFoldDB" id="Q5YU52"/>
<dbReference type="KEGG" id="nfa:NFA_34410"/>
<evidence type="ECO:0008006" key="4">
    <source>
        <dbReference type="Google" id="ProtNLM"/>
    </source>
</evidence>
<evidence type="ECO:0000313" key="3">
    <source>
        <dbReference type="Proteomes" id="UP000006820"/>
    </source>
</evidence>
<evidence type="ECO:0000256" key="1">
    <source>
        <dbReference type="SAM" id="MobiDB-lite"/>
    </source>
</evidence>
<protein>
    <recommendedName>
        <fullName evidence="4">Mycofactocin</fullName>
    </recommendedName>
</protein>
<dbReference type="STRING" id="247156.NFA_34410"/>
<sequence length="154" mass="16442">MSGGSRFSEVFTVPRTTVSGHGPGHRVTSTRDPRRVRLDGCGDVQAPVFRMLWPPPTLTPRPCGARTSGTSRPATGGPRHSAPPTDQHVSRPDGSRTGASNMSSSDIIVSITQPEHDEGVVIMTERSMDQVDNSAVVDETLIEEVSIDGMCGVY</sequence>
<dbReference type="NCBIfam" id="TIGR03969">
    <property type="entry name" value="mycofactocin"/>
    <property type="match status" value="1"/>
</dbReference>